<gene>
    <name evidence="2" type="ORF">FKG94_09425</name>
</gene>
<feature type="signal peptide" evidence="1">
    <location>
        <begin position="1"/>
        <end position="34"/>
    </location>
</feature>
<feature type="chain" id="PRO_5022051452" evidence="1">
    <location>
        <begin position="35"/>
        <end position="153"/>
    </location>
</feature>
<keyword evidence="3" id="KW-1185">Reference proteome</keyword>
<protein>
    <submittedName>
        <fullName evidence="2">Uncharacterized protein</fullName>
    </submittedName>
</protein>
<evidence type="ECO:0000313" key="2">
    <source>
        <dbReference type="EMBL" id="TQV81304.1"/>
    </source>
</evidence>
<evidence type="ECO:0000313" key="3">
    <source>
        <dbReference type="Proteomes" id="UP000319732"/>
    </source>
</evidence>
<dbReference type="AlphaFoldDB" id="A0A545TVS0"/>
<organism evidence="2 3">
    <name type="scientific">Exilibacterium tricleocarpae</name>
    <dbReference type="NCBI Taxonomy" id="2591008"/>
    <lineage>
        <taxon>Bacteria</taxon>
        <taxon>Pseudomonadati</taxon>
        <taxon>Pseudomonadota</taxon>
        <taxon>Gammaproteobacteria</taxon>
        <taxon>Cellvibrionales</taxon>
        <taxon>Cellvibrionaceae</taxon>
        <taxon>Exilibacterium</taxon>
    </lineage>
</organism>
<sequence>MFSIKRLCRTPDCTDRLPLWCGLWLLLLSGAALAQDASDTLWIEPVAGHKESKLGAQVMKVEKVEGEEEVYKIQLTVPKADTEIEEVVVIAKPNKPKLEAKAARQPRNFEIYNPRDPNRSGIIIYLGKKQDFALRINYEETRSPIEPHLFPEQ</sequence>
<proteinExistence type="predicted"/>
<dbReference type="EMBL" id="VHSG01000008">
    <property type="protein sequence ID" value="TQV81304.1"/>
    <property type="molecule type" value="Genomic_DNA"/>
</dbReference>
<accession>A0A545TVS0</accession>
<name>A0A545TVS0_9GAMM</name>
<reference evidence="2 3" key="1">
    <citation type="submission" date="2019-06" db="EMBL/GenBank/DDBJ databases">
        <title>Whole genome sequence for Cellvibrionaceae sp. R142.</title>
        <authorList>
            <person name="Wang G."/>
        </authorList>
    </citation>
    <scope>NUCLEOTIDE SEQUENCE [LARGE SCALE GENOMIC DNA]</scope>
    <source>
        <strain evidence="2 3">R142</strain>
    </source>
</reference>
<keyword evidence="1" id="KW-0732">Signal</keyword>
<dbReference type="Proteomes" id="UP000319732">
    <property type="component" value="Unassembled WGS sequence"/>
</dbReference>
<evidence type="ECO:0000256" key="1">
    <source>
        <dbReference type="SAM" id="SignalP"/>
    </source>
</evidence>
<dbReference type="RefSeq" id="WP_142903965.1">
    <property type="nucleotide sequence ID" value="NZ_ML660091.1"/>
</dbReference>
<comment type="caution">
    <text evidence="2">The sequence shown here is derived from an EMBL/GenBank/DDBJ whole genome shotgun (WGS) entry which is preliminary data.</text>
</comment>